<reference evidence="1 2" key="1">
    <citation type="submission" date="2024-01" db="EMBL/GenBank/DDBJ databases">
        <title>The genomes of 5 underutilized Papilionoideae crops provide insights into root nodulation and disease resistanc.</title>
        <authorList>
            <person name="Yuan L."/>
        </authorList>
    </citation>
    <scope>NUCLEOTIDE SEQUENCE [LARGE SCALE GENOMIC DNA]</scope>
    <source>
        <strain evidence="1">ZHUSHIDOU_FW_LH</strain>
        <tissue evidence="1">Leaf</tissue>
    </source>
</reference>
<evidence type="ECO:0000313" key="1">
    <source>
        <dbReference type="EMBL" id="KAK7261003.1"/>
    </source>
</evidence>
<protein>
    <submittedName>
        <fullName evidence="1">Uncharacterized protein</fullName>
    </submittedName>
</protein>
<organism evidence="1 2">
    <name type="scientific">Crotalaria pallida</name>
    <name type="common">Smooth rattlebox</name>
    <name type="synonym">Crotalaria striata</name>
    <dbReference type="NCBI Taxonomy" id="3830"/>
    <lineage>
        <taxon>Eukaryota</taxon>
        <taxon>Viridiplantae</taxon>
        <taxon>Streptophyta</taxon>
        <taxon>Embryophyta</taxon>
        <taxon>Tracheophyta</taxon>
        <taxon>Spermatophyta</taxon>
        <taxon>Magnoliopsida</taxon>
        <taxon>eudicotyledons</taxon>
        <taxon>Gunneridae</taxon>
        <taxon>Pentapetalae</taxon>
        <taxon>rosids</taxon>
        <taxon>fabids</taxon>
        <taxon>Fabales</taxon>
        <taxon>Fabaceae</taxon>
        <taxon>Papilionoideae</taxon>
        <taxon>50 kb inversion clade</taxon>
        <taxon>genistoids sensu lato</taxon>
        <taxon>core genistoids</taxon>
        <taxon>Crotalarieae</taxon>
        <taxon>Crotalaria</taxon>
    </lineage>
</organism>
<accession>A0AAN9EW21</accession>
<dbReference type="AlphaFoldDB" id="A0AAN9EW21"/>
<comment type="caution">
    <text evidence="1">The sequence shown here is derived from an EMBL/GenBank/DDBJ whole genome shotgun (WGS) entry which is preliminary data.</text>
</comment>
<proteinExistence type="predicted"/>
<keyword evidence="2" id="KW-1185">Reference proteome</keyword>
<dbReference type="EMBL" id="JAYWIO010000005">
    <property type="protein sequence ID" value="KAK7261003.1"/>
    <property type="molecule type" value="Genomic_DNA"/>
</dbReference>
<dbReference type="Proteomes" id="UP001372338">
    <property type="component" value="Unassembled WGS sequence"/>
</dbReference>
<evidence type="ECO:0000313" key="2">
    <source>
        <dbReference type="Proteomes" id="UP001372338"/>
    </source>
</evidence>
<name>A0AAN9EW21_CROPI</name>
<gene>
    <name evidence="1" type="ORF">RIF29_27306</name>
</gene>
<sequence>MLKPRKVTTLEDLPSFLIHRNLYTQIGWKAKFLMVDHILIHFLIMKVQMPWLSNKAQPTQQDVFLLYAIKKGTKFDWIEAIKNNMYRYTQDEHEEDEESVKPWLKDVIVGQMRMHKVDEVFAMEAPATNPRYTHGALEGTIDDDSTNLEAQMATK</sequence>